<reference evidence="2 3" key="2">
    <citation type="journal article" date="2015" name="Genome Announc.">
        <title>Complete Genome Sequence of Coriobacteriaceae Strain 68-1-3, a Novel Mucus-Degrading Isolate from the Swine Intestinal Tract.</title>
        <authorList>
            <person name="Looft T."/>
            <person name="Bayles D.O."/>
            <person name="Alt D.P."/>
            <person name="Stanton T.B."/>
        </authorList>
    </citation>
    <scope>NUCLEOTIDE SEQUENCE [LARGE SCALE GENOMIC DNA]</scope>
    <source>
        <strain evidence="2 3">68-1-3</strain>
    </source>
</reference>
<sequence>MSSPRDVAAGFSITGLLDQSSKTRERYPVVEIDVRTIADHPANVTYSMERESIRKLALSIAENGLTDIPLVRKMGDGSWQMISGHRRKAAYELLSREDPSYEKMPCRIIEGISDEQSVTLLHTANYFVRALTVSERAAATSALGMEVRALRQKDKSLTGMRTEDVKARIIEQQTGRRVSGKTIQREERMARRIAEDLSPEWASEADSGNLTAAAVEALSSLPKPDQSDLYERKGRGLVSKKQLSDYVVEYAGAKHVADPRLAKAKRQIAAWLDEPHRNVTDHDLRALREIAEMTARFMKR</sequence>
<dbReference type="STRING" id="1531429.JI75_04320"/>
<dbReference type="KEGG" id="cbac:JI75_04320"/>
<dbReference type="SUPFAM" id="SSF110849">
    <property type="entry name" value="ParB/Sulfiredoxin"/>
    <property type="match status" value="1"/>
</dbReference>
<feature type="domain" description="ParB-like N-terminal" evidence="1">
    <location>
        <begin position="30"/>
        <end position="124"/>
    </location>
</feature>
<dbReference type="HOGENOM" id="CLU_905325_0_0_11"/>
<dbReference type="SMART" id="SM00470">
    <property type="entry name" value="ParB"/>
    <property type="match status" value="1"/>
</dbReference>
<proteinExistence type="predicted"/>
<reference evidence="3" key="1">
    <citation type="submission" date="2014-08" db="EMBL/GenBank/DDBJ databases">
        <title>Coriobacteriaceae sp. complete genome.</title>
        <authorList>
            <person name="Looft T."/>
            <person name="Bayles D.O."/>
            <person name="Stanton T.B."/>
        </authorList>
    </citation>
    <scope>NUCLEOTIDE SEQUENCE [LARGE SCALE GENOMIC DNA]</scope>
    <source>
        <strain evidence="3">68-1-3</strain>
    </source>
</reference>
<dbReference type="InterPro" id="IPR050336">
    <property type="entry name" value="Chromosome_partition/occlusion"/>
</dbReference>
<organism evidence="2 3">
    <name type="scientific">Berryella intestinalis</name>
    <dbReference type="NCBI Taxonomy" id="1531429"/>
    <lineage>
        <taxon>Bacteria</taxon>
        <taxon>Bacillati</taxon>
        <taxon>Actinomycetota</taxon>
        <taxon>Coriobacteriia</taxon>
        <taxon>Eggerthellales</taxon>
        <taxon>Eggerthellaceae</taxon>
        <taxon>Berryella</taxon>
    </lineage>
</organism>
<keyword evidence="3" id="KW-1185">Reference proteome</keyword>
<dbReference type="RefSeq" id="WP_039689002.1">
    <property type="nucleotide sequence ID" value="NZ_CP009302.1"/>
</dbReference>
<evidence type="ECO:0000313" key="3">
    <source>
        <dbReference type="Proteomes" id="UP000031121"/>
    </source>
</evidence>
<dbReference type="GO" id="GO:0007059">
    <property type="term" value="P:chromosome segregation"/>
    <property type="evidence" value="ECO:0007669"/>
    <property type="project" value="TreeGrafter"/>
</dbReference>
<evidence type="ECO:0000259" key="1">
    <source>
        <dbReference type="SMART" id="SM00470"/>
    </source>
</evidence>
<dbReference type="GO" id="GO:0005694">
    <property type="term" value="C:chromosome"/>
    <property type="evidence" value="ECO:0007669"/>
    <property type="project" value="TreeGrafter"/>
</dbReference>
<gene>
    <name evidence="2" type="ORF">JI75_04320</name>
</gene>
<evidence type="ECO:0000313" key="2">
    <source>
        <dbReference type="EMBL" id="AJC12009.1"/>
    </source>
</evidence>
<dbReference type="InterPro" id="IPR036086">
    <property type="entry name" value="ParB/Sulfiredoxin_sf"/>
</dbReference>
<dbReference type="PANTHER" id="PTHR33375:SF1">
    <property type="entry name" value="CHROMOSOME-PARTITIONING PROTEIN PARB-RELATED"/>
    <property type="match status" value="1"/>
</dbReference>
<dbReference type="Gene3D" id="3.90.1530.10">
    <property type="entry name" value="Conserved hypothetical protein from pyrococcus furiosus pfu- 392566-001, ParB domain"/>
    <property type="match status" value="1"/>
</dbReference>
<name>A0A0A8B3T1_9ACTN</name>
<accession>A0A0A8B3T1</accession>
<protein>
    <submittedName>
        <fullName evidence="2">Plasmid stablization protein ParB</fullName>
    </submittedName>
</protein>
<dbReference type="PANTHER" id="PTHR33375">
    <property type="entry name" value="CHROMOSOME-PARTITIONING PROTEIN PARB-RELATED"/>
    <property type="match status" value="1"/>
</dbReference>
<dbReference type="OrthoDB" id="3189190at2"/>
<dbReference type="AlphaFoldDB" id="A0A0A8B3T1"/>
<dbReference type="Proteomes" id="UP000031121">
    <property type="component" value="Chromosome"/>
</dbReference>
<dbReference type="InterPro" id="IPR003115">
    <property type="entry name" value="ParB_N"/>
</dbReference>
<dbReference type="EMBL" id="CP009302">
    <property type="protein sequence ID" value="AJC12009.1"/>
    <property type="molecule type" value="Genomic_DNA"/>
</dbReference>
<dbReference type="Pfam" id="PF02195">
    <property type="entry name" value="ParB_N"/>
    <property type="match status" value="1"/>
</dbReference>